<feature type="transmembrane region" description="Helical" evidence="6">
    <location>
        <begin position="23"/>
        <end position="42"/>
    </location>
</feature>
<evidence type="ECO:0000313" key="8">
    <source>
        <dbReference type="Proteomes" id="UP000007798"/>
    </source>
</evidence>
<feature type="transmembrane region" description="Helical" evidence="6">
    <location>
        <begin position="96"/>
        <end position="121"/>
    </location>
</feature>
<comment type="similarity">
    <text evidence="6">Belongs to the insect chemoreceptor superfamily. Gustatory receptor (GR) family.</text>
</comment>
<keyword evidence="5 6" id="KW-0472">Membrane</keyword>
<evidence type="ECO:0000256" key="5">
    <source>
        <dbReference type="ARBA" id="ARBA00023136"/>
    </source>
</evidence>
<evidence type="ECO:0000256" key="2">
    <source>
        <dbReference type="ARBA" id="ARBA00022475"/>
    </source>
</evidence>
<protein>
    <recommendedName>
        <fullName evidence="6">Gustatory receptor</fullName>
    </recommendedName>
</protein>
<feature type="transmembrane region" description="Helical" evidence="6">
    <location>
        <begin position="153"/>
        <end position="177"/>
    </location>
</feature>
<keyword evidence="6" id="KW-0807">Transducer</keyword>
<evidence type="ECO:0000256" key="3">
    <source>
        <dbReference type="ARBA" id="ARBA00022692"/>
    </source>
</evidence>
<keyword evidence="3 6" id="KW-0812">Transmembrane</keyword>
<comment type="caution">
    <text evidence="6">Lacks conserved residue(s) required for the propagation of feature annotation.</text>
</comment>
<keyword evidence="2 6" id="KW-1003">Cell membrane</keyword>
<name>B4N1U1_DROWI</name>
<feature type="transmembrane region" description="Helical" evidence="6">
    <location>
        <begin position="308"/>
        <end position="328"/>
    </location>
</feature>
<dbReference type="InParanoid" id="B4N1U1"/>
<keyword evidence="6" id="KW-0675">Receptor</keyword>
<gene>
    <name evidence="7" type="primary">Dwil\GK19244</name>
    <name evidence="7" type="ORF">Dwil_GK19244</name>
</gene>
<dbReference type="GO" id="GO:0005886">
    <property type="term" value="C:plasma membrane"/>
    <property type="evidence" value="ECO:0007669"/>
    <property type="project" value="UniProtKB-SubCell"/>
</dbReference>
<feature type="transmembrane region" description="Helical" evidence="6">
    <location>
        <begin position="274"/>
        <end position="296"/>
    </location>
</feature>
<dbReference type="KEGG" id="dwi:6644659"/>
<dbReference type="InterPro" id="IPR013604">
    <property type="entry name" value="7TM_chemorcpt"/>
</dbReference>
<dbReference type="GO" id="GO:0050909">
    <property type="term" value="P:sensory perception of taste"/>
    <property type="evidence" value="ECO:0007669"/>
    <property type="project" value="InterPro"/>
</dbReference>
<accession>B4N1U1</accession>
<dbReference type="FunCoup" id="B4N1U1">
    <property type="interactions" value="12"/>
</dbReference>
<organism evidence="7 8">
    <name type="scientific">Drosophila willistoni</name>
    <name type="common">Fruit fly</name>
    <dbReference type="NCBI Taxonomy" id="7260"/>
    <lineage>
        <taxon>Eukaryota</taxon>
        <taxon>Metazoa</taxon>
        <taxon>Ecdysozoa</taxon>
        <taxon>Arthropoda</taxon>
        <taxon>Hexapoda</taxon>
        <taxon>Insecta</taxon>
        <taxon>Pterygota</taxon>
        <taxon>Neoptera</taxon>
        <taxon>Endopterygota</taxon>
        <taxon>Diptera</taxon>
        <taxon>Brachycera</taxon>
        <taxon>Muscomorpha</taxon>
        <taxon>Ephydroidea</taxon>
        <taxon>Drosophilidae</taxon>
        <taxon>Drosophila</taxon>
        <taxon>Sophophora</taxon>
    </lineage>
</organism>
<dbReference type="eggNOG" id="ENOG502T8FD">
    <property type="taxonomic scope" value="Eukaryota"/>
</dbReference>
<dbReference type="Pfam" id="PF08395">
    <property type="entry name" value="7tm_7"/>
    <property type="match status" value="1"/>
</dbReference>
<sequence length="421" mass="50303">MREQPTDTTSEPLSFWDRHEYKIYKYGHIYAFIYGQVIIDYVPQKPMRAPLKTFLIAYSHVLSLMLIVVLPCYFGYYFRELTESRDRRMQLLLYVYFANTAIKYVTVIVTYLANMVHFTAINHRCTMQRLKLERAFARTYVHGSKYPKQRFEFFMYFKFCLINIMMVIQVCGIFAIYGSEAESQSHIRMHFAIYGFVLWNYTENMADYFYFINGSVLKYLRQLHIQVQMAWQDCCKLRQLHSAQMCDRLEELRRCFNQIYALHRESFRMHQLQLMGLMLATLINNLTNLFTIFNMLAKQTLEEISYPIVVSSLYALGFYIDTYIVTLLNEHIKMELQSLTLSMRRFSELETLDIRLDREIEEFSLLFMLMGGDQDEDRGHVMLCGMLHLDRRLVYLIAVTAFAYFITLVQFDLYLRKSKIN</sequence>
<reference evidence="7 8" key="1">
    <citation type="journal article" date="2007" name="Nature">
        <title>Evolution of genes and genomes on the Drosophila phylogeny.</title>
        <authorList>
            <consortium name="Drosophila 12 Genomes Consortium"/>
            <person name="Clark A.G."/>
            <person name="Eisen M.B."/>
            <person name="Smith D.R."/>
            <person name="Bergman C.M."/>
            <person name="Oliver B."/>
            <person name="Markow T.A."/>
            <person name="Kaufman T.C."/>
            <person name="Kellis M."/>
            <person name="Gelbart W."/>
            <person name="Iyer V.N."/>
            <person name="Pollard D.A."/>
            <person name="Sackton T.B."/>
            <person name="Larracuente A.M."/>
            <person name="Singh N.D."/>
            <person name="Abad J.P."/>
            <person name="Abt D.N."/>
            <person name="Adryan B."/>
            <person name="Aguade M."/>
            <person name="Akashi H."/>
            <person name="Anderson W.W."/>
            <person name="Aquadro C.F."/>
            <person name="Ardell D.H."/>
            <person name="Arguello R."/>
            <person name="Artieri C.G."/>
            <person name="Barbash D.A."/>
            <person name="Barker D."/>
            <person name="Barsanti P."/>
            <person name="Batterham P."/>
            <person name="Batzoglou S."/>
            <person name="Begun D."/>
            <person name="Bhutkar A."/>
            <person name="Blanco E."/>
            <person name="Bosak S.A."/>
            <person name="Bradley R.K."/>
            <person name="Brand A.D."/>
            <person name="Brent M.R."/>
            <person name="Brooks A.N."/>
            <person name="Brown R.H."/>
            <person name="Butlin R.K."/>
            <person name="Caggese C."/>
            <person name="Calvi B.R."/>
            <person name="Bernardo de Carvalho A."/>
            <person name="Caspi A."/>
            <person name="Castrezana S."/>
            <person name="Celniker S.E."/>
            <person name="Chang J.L."/>
            <person name="Chapple C."/>
            <person name="Chatterji S."/>
            <person name="Chinwalla A."/>
            <person name="Civetta A."/>
            <person name="Clifton S.W."/>
            <person name="Comeron J.M."/>
            <person name="Costello J.C."/>
            <person name="Coyne J.A."/>
            <person name="Daub J."/>
            <person name="David R.G."/>
            <person name="Delcher A.L."/>
            <person name="Delehaunty K."/>
            <person name="Do C.B."/>
            <person name="Ebling H."/>
            <person name="Edwards K."/>
            <person name="Eickbush T."/>
            <person name="Evans J.D."/>
            <person name="Filipski A."/>
            <person name="Findeiss S."/>
            <person name="Freyhult E."/>
            <person name="Fulton L."/>
            <person name="Fulton R."/>
            <person name="Garcia A.C."/>
            <person name="Gardiner A."/>
            <person name="Garfield D.A."/>
            <person name="Garvin B.E."/>
            <person name="Gibson G."/>
            <person name="Gilbert D."/>
            <person name="Gnerre S."/>
            <person name="Godfrey J."/>
            <person name="Good R."/>
            <person name="Gotea V."/>
            <person name="Gravely B."/>
            <person name="Greenberg A.J."/>
            <person name="Griffiths-Jones S."/>
            <person name="Gross S."/>
            <person name="Guigo R."/>
            <person name="Gustafson E.A."/>
            <person name="Haerty W."/>
            <person name="Hahn M.W."/>
            <person name="Halligan D.L."/>
            <person name="Halpern A.L."/>
            <person name="Halter G.M."/>
            <person name="Han M.V."/>
            <person name="Heger A."/>
            <person name="Hillier L."/>
            <person name="Hinrichs A.S."/>
            <person name="Holmes I."/>
            <person name="Hoskins R.A."/>
            <person name="Hubisz M.J."/>
            <person name="Hultmark D."/>
            <person name="Huntley M.A."/>
            <person name="Jaffe D.B."/>
            <person name="Jagadeeshan S."/>
            <person name="Jeck W.R."/>
            <person name="Johnson J."/>
            <person name="Jones C.D."/>
            <person name="Jordan W.C."/>
            <person name="Karpen G.H."/>
            <person name="Kataoka E."/>
            <person name="Keightley P.D."/>
            <person name="Kheradpour P."/>
            <person name="Kirkness E.F."/>
            <person name="Koerich L.B."/>
            <person name="Kristiansen K."/>
            <person name="Kudrna D."/>
            <person name="Kulathinal R.J."/>
            <person name="Kumar S."/>
            <person name="Kwok R."/>
            <person name="Lander E."/>
            <person name="Langley C.H."/>
            <person name="Lapoint R."/>
            <person name="Lazzaro B.P."/>
            <person name="Lee S.J."/>
            <person name="Levesque L."/>
            <person name="Li R."/>
            <person name="Lin C.F."/>
            <person name="Lin M.F."/>
            <person name="Lindblad-Toh K."/>
            <person name="Llopart A."/>
            <person name="Long M."/>
            <person name="Low L."/>
            <person name="Lozovsky E."/>
            <person name="Lu J."/>
            <person name="Luo M."/>
            <person name="Machado C.A."/>
            <person name="Makalowski W."/>
            <person name="Marzo M."/>
            <person name="Matsuda M."/>
            <person name="Matzkin L."/>
            <person name="McAllister B."/>
            <person name="McBride C.S."/>
            <person name="McKernan B."/>
            <person name="McKernan K."/>
            <person name="Mendez-Lago M."/>
            <person name="Minx P."/>
            <person name="Mollenhauer M.U."/>
            <person name="Montooth K."/>
            <person name="Mount S.M."/>
            <person name="Mu X."/>
            <person name="Myers E."/>
            <person name="Negre B."/>
            <person name="Newfeld S."/>
            <person name="Nielsen R."/>
            <person name="Noor M.A."/>
            <person name="O'Grady P."/>
            <person name="Pachter L."/>
            <person name="Papaceit M."/>
            <person name="Parisi M.J."/>
            <person name="Parisi M."/>
            <person name="Parts L."/>
            <person name="Pedersen J.S."/>
            <person name="Pesole G."/>
            <person name="Phillippy A.M."/>
            <person name="Ponting C.P."/>
            <person name="Pop M."/>
            <person name="Porcelli D."/>
            <person name="Powell J.R."/>
            <person name="Prohaska S."/>
            <person name="Pruitt K."/>
            <person name="Puig M."/>
            <person name="Quesneville H."/>
            <person name="Ram K.R."/>
            <person name="Rand D."/>
            <person name="Rasmussen M.D."/>
            <person name="Reed L.K."/>
            <person name="Reenan R."/>
            <person name="Reily A."/>
            <person name="Remington K.A."/>
            <person name="Rieger T.T."/>
            <person name="Ritchie M.G."/>
            <person name="Robin C."/>
            <person name="Rogers Y.H."/>
            <person name="Rohde C."/>
            <person name="Rozas J."/>
            <person name="Rubenfield M.J."/>
            <person name="Ruiz A."/>
            <person name="Russo S."/>
            <person name="Salzberg S.L."/>
            <person name="Sanchez-Gracia A."/>
            <person name="Saranga D.J."/>
            <person name="Sato H."/>
            <person name="Schaeffer S.W."/>
            <person name="Schatz M.C."/>
            <person name="Schlenke T."/>
            <person name="Schwartz R."/>
            <person name="Segarra C."/>
            <person name="Singh R.S."/>
            <person name="Sirot L."/>
            <person name="Sirota M."/>
            <person name="Sisneros N.B."/>
            <person name="Smith C.D."/>
            <person name="Smith T.F."/>
            <person name="Spieth J."/>
            <person name="Stage D.E."/>
            <person name="Stark A."/>
            <person name="Stephan W."/>
            <person name="Strausberg R.L."/>
            <person name="Strempel S."/>
            <person name="Sturgill D."/>
            <person name="Sutton G."/>
            <person name="Sutton G.G."/>
            <person name="Tao W."/>
            <person name="Teichmann S."/>
            <person name="Tobari Y.N."/>
            <person name="Tomimura Y."/>
            <person name="Tsolas J.M."/>
            <person name="Valente V.L."/>
            <person name="Venter E."/>
            <person name="Venter J.C."/>
            <person name="Vicario S."/>
            <person name="Vieira F.G."/>
            <person name="Vilella A.J."/>
            <person name="Villasante A."/>
            <person name="Walenz B."/>
            <person name="Wang J."/>
            <person name="Wasserman M."/>
            <person name="Watts T."/>
            <person name="Wilson D."/>
            <person name="Wilson R.K."/>
            <person name="Wing R.A."/>
            <person name="Wolfner M.F."/>
            <person name="Wong A."/>
            <person name="Wong G.K."/>
            <person name="Wu C.I."/>
            <person name="Wu G."/>
            <person name="Yamamoto D."/>
            <person name="Yang H.P."/>
            <person name="Yang S.P."/>
            <person name="Yorke J.A."/>
            <person name="Yoshida K."/>
            <person name="Zdobnov E."/>
            <person name="Zhang P."/>
            <person name="Zhang Y."/>
            <person name="Zimin A.V."/>
            <person name="Baldwin J."/>
            <person name="Abdouelleil A."/>
            <person name="Abdulkadir J."/>
            <person name="Abebe A."/>
            <person name="Abera B."/>
            <person name="Abreu J."/>
            <person name="Acer S.C."/>
            <person name="Aftuck L."/>
            <person name="Alexander A."/>
            <person name="An P."/>
            <person name="Anderson E."/>
            <person name="Anderson S."/>
            <person name="Arachi H."/>
            <person name="Azer M."/>
            <person name="Bachantsang P."/>
            <person name="Barry A."/>
            <person name="Bayul T."/>
            <person name="Berlin A."/>
            <person name="Bessette D."/>
            <person name="Bloom T."/>
            <person name="Blye J."/>
            <person name="Boguslavskiy L."/>
            <person name="Bonnet C."/>
            <person name="Boukhgalter B."/>
            <person name="Bourzgui I."/>
            <person name="Brown A."/>
            <person name="Cahill P."/>
            <person name="Channer S."/>
            <person name="Cheshatsang Y."/>
            <person name="Chuda L."/>
            <person name="Citroen M."/>
            <person name="Collymore A."/>
            <person name="Cooke P."/>
            <person name="Costello M."/>
            <person name="D'Aco K."/>
            <person name="Daza R."/>
            <person name="De Haan G."/>
            <person name="DeGray S."/>
            <person name="DeMaso C."/>
            <person name="Dhargay N."/>
            <person name="Dooley K."/>
            <person name="Dooley E."/>
            <person name="Doricent M."/>
            <person name="Dorje P."/>
            <person name="Dorjee K."/>
            <person name="Dupes A."/>
            <person name="Elong R."/>
            <person name="Falk J."/>
            <person name="Farina A."/>
            <person name="Faro S."/>
            <person name="Ferguson D."/>
            <person name="Fisher S."/>
            <person name="Foley C.D."/>
            <person name="Franke A."/>
            <person name="Friedrich D."/>
            <person name="Gadbois L."/>
            <person name="Gearin G."/>
            <person name="Gearin C.R."/>
            <person name="Giannoukos G."/>
            <person name="Goode T."/>
            <person name="Graham J."/>
            <person name="Grandbois E."/>
            <person name="Grewal S."/>
            <person name="Gyaltsen K."/>
            <person name="Hafez N."/>
            <person name="Hagos B."/>
            <person name="Hall J."/>
            <person name="Henson C."/>
            <person name="Hollinger A."/>
            <person name="Honan T."/>
            <person name="Huard M.D."/>
            <person name="Hughes L."/>
            <person name="Hurhula B."/>
            <person name="Husby M.E."/>
            <person name="Kamat A."/>
            <person name="Kanga B."/>
            <person name="Kashin S."/>
            <person name="Khazanovich D."/>
            <person name="Kisner P."/>
            <person name="Lance K."/>
            <person name="Lara M."/>
            <person name="Lee W."/>
            <person name="Lennon N."/>
            <person name="Letendre F."/>
            <person name="LeVine R."/>
            <person name="Lipovsky A."/>
            <person name="Liu X."/>
            <person name="Liu J."/>
            <person name="Liu S."/>
            <person name="Lokyitsang T."/>
            <person name="Lokyitsang Y."/>
            <person name="Lubonja R."/>
            <person name="Lui A."/>
            <person name="MacDonald P."/>
            <person name="Magnisalis V."/>
            <person name="Maru K."/>
            <person name="Matthews C."/>
            <person name="McCusker W."/>
            <person name="McDonough S."/>
            <person name="Mehta T."/>
            <person name="Meldrim J."/>
            <person name="Meneus L."/>
            <person name="Mihai O."/>
            <person name="Mihalev A."/>
            <person name="Mihova T."/>
            <person name="Mittelman R."/>
            <person name="Mlenga V."/>
            <person name="Montmayeur A."/>
            <person name="Mulrain L."/>
            <person name="Navidi A."/>
            <person name="Naylor J."/>
            <person name="Negash T."/>
            <person name="Nguyen T."/>
            <person name="Nguyen N."/>
            <person name="Nicol R."/>
            <person name="Norbu C."/>
            <person name="Norbu N."/>
            <person name="Novod N."/>
            <person name="O'Neill B."/>
            <person name="Osman S."/>
            <person name="Markiewicz E."/>
            <person name="Oyono O.L."/>
            <person name="Patti C."/>
            <person name="Phunkhang P."/>
            <person name="Pierre F."/>
            <person name="Priest M."/>
            <person name="Raghuraman S."/>
            <person name="Rege F."/>
            <person name="Reyes R."/>
            <person name="Rise C."/>
            <person name="Rogov P."/>
            <person name="Ross K."/>
            <person name="Ryan E."/>
            <person name="Settipalli S."/>
            <person name="Shea T."/>
            <person name="Sherpa N."/>
            <person name="Shi L."/>
            <person name="Shih D."/>
            <person name="Sparrow T."/>
            <person name="Spaulding J."/>
            <person name="Stalker J."/>
            <person name="Stange-Thomann N."/>
            <person name="Stavropoulos S."/>
            <person name="Stone C."/>
            <person name="Strader C."/>
            <person name="Tesfaye S."/>
            <person name="Thomson T."/>
            <person name="Thoulutsang Y."/>
            <person name="Thoulutsang D."/>
            <person name="Topham K."/>
            <person name="Topping I."/>
            <person name="Tsamla T."/>
            <person name="Vassiliev H."/>
            <person name="Vo A."/>
            <person name="Wangchuk T."/>
            <person name="Wangdi T."/>
            <person name="Weiand M."/>
            <person name="Wilkinson J."/>
            <person name="Wilson A."/>
            <person name="Yadav S."/>
            <person name="Young G."/>
            <person name="Yu Q."/>
            <person name="Zembek L."/>
            <person name="Zhong D."/>
            <person name="Zimmer A."/>
            <person name="Zwirko Z."/>
            <person name="Jaffe D.B."/>
            <person name="Alvarez P."/>
            <person name="Brockman W."/>
            <person name="Butler J."/>
            <person name="Chin C."/>
            <person name="Gnerre S."/>
            <person name="Grabherr M."/>
            <person name="Kleber M."/>
            <person name="Mauceli E."/>
            <person name="MacCallum I."/>
        </authorList>
    </citation>
    <scope>NUCLEOTIDE SEQUENCE [LARGE SCALE GENOMIC DNA]</scope>
    <source>
        <strain evidence="8">Tucson 14030-0811.24</strain>
    </source>
</reference>
<feature type="transmembrane region" description="Helical" evidence="6">
    <location>
        <begin position="393"/>
        <end position="411"/>
    </location>
</feature>
<feature type="transmembrane region" description="Helical" evidence="6">
    <location>
        <begin position="54"/>
        <end position="76"/>
    </location>
</feature>
<dbReference type="OrthoDB" id="8021733at2759"/>
<dbReference type="GO" id="GO:0007165">
    <property type="term" value="P:signal transduction"/>
    <property type="evidence" value="ECO:0007669"/>
    <property type="project" value="UniProtKB-KW"/>
</dbReference>
<dbReference type="EMBL" id="CH963925">
    <property type="protein sequence ID" value="EDW78330.1"/>
    <property type="molecule type" value="Genomic_DNA"/>
</dbReference>
<dbReference type="Proteomes" id="UP000007798">
    <property type="component" value="Unassembled WGS sequence"/>
</dbReference>
<evidence type="ECO:0000313" key="7">
    <source>
        <dbReference type="EMBL" id="EDW78330.1"/>
    </source>
</evidence>
<comment type="subcellular location">
    <subcellularLocation>
        <location evidence="1 6">Cell membrane</location>
        <topology evidence="1 6">Multi-pass membrane protein</topology>
    </subcellularLocation>
</comment>
<evidence type="ECO:0000256" key="1">
    <source>
        <dbReference type="ARBA" id="ARBA00004651"/>
    </source>
</evidence>
<feature type="transmembrane region" description="Helical" evidence="6">
    <location>
        <begin position="189"/>
        <end position="211"/>
    </location>
</feature>
<dbReference type="OMA" id="HQFQLLG"/>
<keyword evidence="4 6" id="KW-1133">Transmembrane helix</keyword>
<evidence type="ECO:0000256" key="6">
    <source>
        <dbReference type="RuleBase" id="RU363108"/>
    </source>
</evidence>
<proteinExistence type="inferred from homology"/>
<keyword evidence="8" id="KW-1185">Reference proteome</keyword>
<dbReference type="HOGENOM" id="CLU_055520_0_0_1"/>
<comment type="function">
    <text evidence="6">Gustatory receptor which mediates acceptance or avoidance behavior, depending on its substrates.</text>
</comment>
<evidence type="ECO:0000256" key="4">
    <source>
        <dbReference type="ARBA" id="ARBA00022989"/>
    </source>
</evidence>
<dbReference type="PhylomeDB" id="B4N1U1"/>
<dbReference type="AlphaFoldDB" id="B4N1U1"/>